<dbReference type="GO" id="GO:0016020">
    <property type="term" value="C:membrane"/>
    <property type="evidence" value="ECO:0007669"/>
    <property type="project" value="UniProtKB-SubCell"/>
</dbReference>
<proteinExistence type="inferred from homology"/>
<feature type="transmembrane region" description="Helical" evidence="6">
    <location>
        <begin position="81"/>
        <end position="101"/>
    </location>
</feature>
<evidence type="ECO:0000256" key="6">
    <source>
        <dbReference type="SAM" id="Phobius"/>
    </source>
</evidence>
<feature type="transmembrane region" description="Helical" evidence="6">
    <location>
        <begin position="196"/>
        <end position="216"/>
    </location>
</feature>
<accession>A0A9E2BEU9</accession>
<dbReference type="Proteomes" id="UP000811545">
    <property type="component" value="Unassembled WGS sequence"/>
</dbReference>
<feature type="transmembrane region" description="Helical" evidence="6">
    <location>
        <begin position="137"/>
        <end position="159"/>
    </location>
</feature>
<feature type="transmembrane region" description="Helical" evidence="6">
    <location>
        <begin position="165"/>
        <end position="184"/>
    </location>
</feature>
<feature type="domain" description="EamA" evidence="7">
    <location>
        <begin position="17"/>
        <end position="153"/>
    </location>
</feature>
<keyword evidence="5 6" id="KW-0472">Membrane</keyword>
<feature type="domain" description="EamA" evidence="7">
    <location>
        <begin position="167"/>
        <end position="300"/>
    </location>
</feature>
<sequence>MIDNTPKKKFTSDLNRTGLFHLFVIYLVWSTTYLAIRIAVREGGGFPPFTFGAMRVLAAGAILIFWSWLNGKKLSLSRNDLVTLFISGLLLWVGGNGMVLWAQQRAYSGYAALIIGSTPIWVAIIESFIKKKLPQTALIIFILLGFGGIGILSIPSLLTGNIIDYYSIIALLIASISWGLGSILQKYRQVTTEPVISSTYQHLFGGIGFIFLALIVKEPLPSPTTEAWIAWVYLVIVGSIFAFTSFILALKLLPISLVMTYAYVNPVLALFLGWFFLKEPITPFTLIGALFIVLSVIGIYKYQYKTR</sequence>
<dbReference type="PANTHER" id="PTHR32322:SF2">
    <property type="entry name" value="EAMA DOMAIN-CONTAINING PROTEIN"/>
    <property type="match status" value="1"/>
</dbReference>
<evidence type="ECO:0000313" key="9">
    <source>
        <dbReference type="Proteomes" id="UP000811545"/>
    </source>
</evidence>
<evidence type="ECO:0000256" key="5">
    <source>
        <dbReference type="ARBA" id="ARBA00023136"/>
    </source>
</evidence>
<protein>
    <submittedName>
        <fullName evidence="8">Inner membrane transporter YedA</fullName>
    </submittedName>
</protein>
<dbReference type="SUPFAM" id="SSF103481">
    <property type="entry name" value="Multidrug resistance efflux transporter EmrE"/>
    <property type="match status" value="2"/>
</dbReference>
<comment type="subcellular location">
    <subcellularLocation>
        <location evidence="1">Membrane</location>
        <topology evidence="1">Multi-pass membrane protein</topology>
    </subcellularLocation>
</comment>
<feature type="transmembrane region" description="Helical" evidence="6">
    <location>
        <begin position="257"/>
        <end position="277"/>
    </location>
</feature>
<organism evidence="8 9">
    <name type="scientific">Psychracetigena formicireducens</name>
    <dbReference type="NCBI Taxonomy" id="2986056"/>
    <lineage>
        <taxon>Bacteria</taxon>
        <taxon>Bacillati</taxon>
        <taxon>Candidatus Lithacetigenota</taxon>
        <taxon>Candidatus Psychracetigena</taxon>
    </lineage>
</organism>
<dbReference type="InterPro" id="IPR000620">
    <property type="entry name" value="EamA_dom"/>
</dbReference>
<dbReference type="Pfam" id="PF00892">
    <property type="entry name" value="EamA"/>
    <property type="match status" value="2"/>
</dbReference>
<feature type="transmembrane region" description="Helical" evidence="6">
    <location>
        <begin position="46"/>
        <end position="69"/>
    </location>
</feature>
<gene>
    <name evidence="8" type="primary">yedA</name>
    <name evidence="8" type="ORF">DDT42_00151</name>
</gene>
<dbReference type="Gene3D" id="1.10.3730.20">
    <property type="match status" value="1"/>
</dbReference>
<feature type="transmembrane region" description="Helical" evidence="6">
    <location>
        <begin position="283"/>
        <end position="302"/>
    </location>
</feature>
<comment type="similarity">
    <text evidence="2">Belongs to the EamA transporter family.</text>
</comment>
<reference evidence="8 9" key="1">
    <citation type="journal article" date="2021" name="bioRxiv">
        <title>Unique metabolic strategies in Hadean analogues reveal hints for primordial physiology.</title>
        <authorList>
            <person name="Nobu M.K."/>
            <person name="Nakai R."/>
            <person name="Tamazawa S."/>
            <person name="Mori H."/>
            <person name="Toyoda A."/>
            <person name="Ijiri A."/>
            <person name="Suzuki S."/>
            <person name="Kurokawa K."/>
            <person name="Kamagata Y."/>
            <person name="Tamaki H."/>
        </authorList>
    </citation>
    <scope>NUCLEOTIDE SEQUENCE [LARGE SCALE GENOMIC DNA]</scope>
    <source>
        <strain evidence="8">BS525</strain>
    </source>
</reference>
<evidence type="ECO:0000256" key="1">
    <source>
        <dbReference type="ARBA" id="ARBA00004141"/>
    </source>
</evidence>
<dbReference type="AlphaFoldDB" id="A0A9E2BEU9"/>
<feature type="transmembrane region" description="Helical" evidence="6">
    <location>
        <begin position="20"/>
        <end position="40"/>
    </location>
</feature>
<evidence type="ECO:0000259" key="7">
    <source>
        <dbReference type="Pfam" id="PF00892"/>
    </source>
</evidence>
<keyword evidence="3 6" id="KW-0812">Transmembrane</keyword>
<evidence type="ECO:0000256" key="3">
    <source>
        <dbReference type="ARBA" id="ARBA00022692"/>
    </source>
</evidence>
<dbReference type="EMBL" id="QLTW01000004">
    <property type="protein sequence ID" value="MBT9144316.1"/>
    <property type="molecule type" value="Genomic_DNA"/>
</dbReference>
<name>A0A9E2BEU9_PSYF1</name>
<feature type="transmembrane region" description="Helical" evidence="6">
    <location>
        <begin position="228"/>
        <end position="250"/>
    </location>
</feature>
<feature type="transmembrane region" description="Helical" evidence="6">
    <location>
        <begin position="107"/>
        <end position="125"/>
    </location>
</feature>
<evidence type="ECO:0000256" key="2">
    <source>
        <dbReference type="ARBA" id="ARBA00007362"/>
    </source>
</evidence>
<evidence type="ECO:0000256" key="4">
    <source>
        <dbReference type="ARBA" id="ARBA00022989"/>
    </source>
</evidence>
<dbReference type="PANTHER" id="PTHR32322">
    <property type="entry name" value="INNER MEMBRANE TRANSPORTER"/>
    <property type="match status" value="1"/>
</dbReference>
<keyword evidence="4 6" id="KW-1133">Transmembrane helix</keyword>
<comment type="caution">
    <text evidence="8">The sequence shown here is derived from an EMBL/GenBank/DDBJ whole genome shotgun (WGS) entry which is preliminary data.</text>
</comment>
<dbReference type="InterPro" id="IPR050638">
    <property type="entry name" value="AA-Vitamin_Transporters"/>
</dbReference>
<dbReference type="InterPro" id="IPR037185">
    <property type="entry name" value="EmrE-like"/>
</dbReference>
<evidence type="ECO:0000313" key="8">
    <source>
        <dbReference type="EMBL" id="MBT9144316.1"/>
    </source>
</evidence>